<keyword evidence="4" id="KW-0788">Thiol protease</keyword>
<feature type="chain" id="PRO_5012467014" evidence="6">
    <location>
        <begin position="27"/>
        <end position="270"/>
    </location>
</feature>
<keyword evidence="3 8" id="KW-0378">Hydrolase</keyword>
<dbReference type="InterPro" id="IPR000064">
    <property type="entry name" value="NLP_P60_dom"/>
</dbReference>
<feature type="compositionally biased region" description="Pro residues" evidence="5">
    <location>
        <begin position="126"/>
        <end position="137"/>
    </location>
</feature>
<evidence type="ECO:0000256" key="1">
    <source>
        <dbReference type="ARBA" id="ARBA00007074"/>
    </source>
</evidence>
<feature type="region of interest" description="Disordered" evidence="5">
    <location>
        <begin position="38"/>
        <end position="140"/>
    </location>
</feature>
<dbReference type="Gene3D" id="3.90.1720.10">
    <property type="entry name" value="endopeptidase domain like (from Nostoc punctiforme)"/>
    <property type="match status" value="1"/>
</dbReference>
<evidence type="ECO:0000256" key="4">
    <source>
        <dbReference type="ARBA" id="ARBA00022807"/>
    </source>
</evidence>
<evidence type="ECO:0000313" key="8">
    <source>
        <dbReference type="EMBL" id="SNS78202.1"/>
    </source>
</evidence>
<dbReference type="InterPro" id="IPR038765">
    <property type="entry name" value="Papain-like_cys_pep_sf"/>
</dbReference>
<evidence type="ECO:0000256" key="5">
    <source>
        <dbReference type="SAM" id="MobiDB-lite"/>
    </source>
</evidence>
<name>A0A239HAA7_9ACTN</name>
<dbReference type="EMBL" id="FZOD01000016">
    <property type="protein sequence ID" value="SNS78202.1"/>
    <property type="molecule type" value="Genomic_DNA"/>
</dbReference>
<dbReference type="SUPFAM" id="SSF54001">
    <property type="entry name" value="Cysteine proteinases"/>
    <property type="match status" value="1"/>
</dbReference>
<accession>A0A239HAA7</accession>
<dbReference type="GO" id="GO:0006508">
    <property type="term" value="P:proteolysis"/>
    <property type="evidence" value="ECO:0007669"/>
    <property type="project" value="UniProtKB-KW"/>
</dbReference>
<feature type="signal peptide" evidence="6">
    <location>
        <begin position="1"/>
        <end position="26"/>
    </location>
</feature>
<dbReference type="Pfam" id="PF00877">
    <property type="entry name" value="NLPC_P60"/>
    <property type="match status" value="1"/>
</dbReference>
<sequence length="270" mass="26890">MSGMTYPRVLSLFVAGAAVFATPAVALADSSPLTDAPLTGSSFPVTRGEAPVPPPGPAAPGAAPSLTIPGLAAPGSAAPNPAAPDPAAPGPVVHGPAASSPATPGTSGAPGTVEPSQAPATAPAPTAAPKPPKPPKPAWQKAVKWAMSKRGTPYVWGGTGHGGFDCSGLVLRAYGAAGIKLPRVTNDQYNAFSKKIAWKDLQPGDLVFFSGLDHVGMVSKPGYMINAPHTGDVVKVEKLDAGRRASFAGAVRPDPKGVKAAIKAGTLNPA</sequence>
<comment type="similarity">
    <text evidence="1">Belongs to the peptidase C40 family.</text>
</comment>
<feature type="domain" description="NlpC/P60" evidence="7">
    <location>
        <begin position="136"/>
        <end position="254"/>
    </location>
</feature>
<keyword evidence="6" id="KW-0732">Signal</keyword>
<dbReference type="PANTHER" id="PTHR47359">
    <property type="entry name" value="PEPTIDOGLYCAN DL-ENDOPEPTIDASE CWLO"/>
    <property type="match status" value="1"/>
</dbReference>
<feature type="compositionally biased region" description="Low complexity" evidence="5">
    <location>
        <begin position="59"/>
        <end position="80"/>
    </location>
</feature>
<evidence type="ECO:0000256" key="3">
    <source>
        <dbReference type="ARBA" id="ARBA00022801"/>
    </source>
</evidence>
<dbReference type="InterPro" id="IPR051794">
    <property type="entry name" value="PG_Endopeptidase_C40"/>
</dbReference>
<proteinExistence type="inferred from homology"/>
<dbReference type="PROSITE" id="PS51935">
    <property type="entry name" value="NLPC_P60"/>
    <property type="match status" value="1"/>
</dbReference>
<evidence type="ECO:0000256" key="2">
    <source>
        <dbReference type="ARBA" id="ARBA00022670"/>
    </source>
</evidence>
<protein>
    <submittedName>
        <fullName evidence="8">Cell wall-associated hydrolase, NlpC family</fullName>
    </submittedName>
</protein>
<evidence type="ECO:0000313" key="9">
    <source>
        <dbReference type="Proteomes" id="UP000198282"/>
    </source>
</evidence>
<evidence type="ECO:0000259" key="7">
    <source>
        <dbReference type="PROSITE" id="PS51935"/>
    </source>
</evidence>
<dbReference type="GO" id="GO:0008234">
    <property type="term" value="F:cysteine-type peptidase activity"/>
    <property type="evidence" value="ECO:0007669"/>
    <property type="project" value="UniProtKB-KW"/>
</dbReference>
<gene>
    <name evidence="8" type="ORF">SAMN05216276_101624</name>
</gene>
<dbReference type="PANTHER" id="PTHR47359:SF3">
    <property type="entry name" value="NLP_P60 DOMAIN-CONTAINING PROTEIN-RELATED"/>
    <property type="match status" value="1"/>
</dbReference>
<keyword evidence="2" id="KW-0645">Protease</keyword>
<dbReference type="Proteomes" id="UP000198282">
    <property type="component" value="Unassembled WGS sequence"/>
</dbReference>
<keyword evidence="9" id="KW-1185">Reference proteome</keyword>
<evidence type="ECO:0000256" key="6">
    <source>
        <dbReference type="SAM" id="SignalP"/>
    </source>
</evidence>
<organism evidence="8 9">
    <name type="scientific">Streptosporangium subroseum</name>
    <dbReference type="NCBI Taxonomy" id="106412"/>
    <lineage>
        <taxon>Bacteria</taxon>
        <taxon>Bacillati</taxon>
        <taxon>Actinomycetota</taxon>
        <taxon>Actinomycetes</taxon>
        <taxon>Streptosporangiales</taxon>
        <taxon>Streptosporangiaceae</taxon>
        <taxon>Streptosporangium</taxon>
    </lineage>
</organism>
<dbReference type="AlphaFoldDB" id="A0A239HAA7"/>
<reference evidence="8 9" key="1">
    <citation type="submission" date="2017-06" db="EMBL/GenBank/DDBJ databases">
        <authorList>
            <person name="Kim H.J."/>
            <person name="Triplett B.A."/>
        </authorList>
    </citation>
    <scope>NUCLEOTIDE SEQUENCE [LARGE SCALE GENOMIC DNA]</scope>
    <source>
        <strain evidence="8 9">CGMCC 4.2132</strain>
    </source>
</reference>